<dbReference type="EMBL" id="CAUYUJ010017985">
    <property type="protein sequence ID" value="CAK0879650.1"/>
    <property type="molecule type" value="Genomic_DNA"/>
</dbReference>
<feature type="region of interest" description="Disordered" evidence="1">
    <location>
        <begin position="1"/>
        <end position="82"/>
    </location>
</feature>
<organism evidence="2 3">
    <name type="scientific">Prorocentrum cordatum</name>
    <dbReference type="NCBI Taxonomy" id="2364126"/>
    <lineage>
        <taxon>Eukaryota</taxon>
        <taxon>Sar</taxon>
        <taxon>Alveolata</taxon>
        <taxon>Dinophyceae</taxon>
        <taxon>Prorocentrales</taxon>
        <taxon>Prorocentraceae</taxon>
        <taxon>Prorocentrum</taxon>
    </lineage>
</organism>
<comment type="caution">
    <text evidence="2">The sequence shown here is derived from an EMBL/GenBank/DDBJ whole genome shotgun (WGS) entry which is preliminary data.</text>
</comment>
<evidence type="ECO:0000313" key="2">
    <source>
        <dbReference type="EMBL" id="CAK0879650.1"/>
    </source>
</evidence>
<feature type="compositionally biased region" description="Basic residues" evidence="1">
    <location>
        <begin position="277"/>
        <end position="288"/>
    </location>
</feature>
<dbReference type="Proteomes" id="UP001189429">
    <property type="component" value="Unassembled WGS sequence"/>
</dbReference>
<feature type="compositionally biased region" description="Basic and acidic residues" evidence="1">
    <location>
        <begin position="129"/>
        <end position="138"/>
    </location>
</feature>
<protein>
    <submittedName>
        <fullName evidence="2">Uncharacterized protein</fullName>
    </submittedName>
</protein>
<name>A0ABN9W511_9DINO</name>
<sequence>MGSGGLAAVGTPISAMRSSIKTQAMDRTKAKKQHADGLSTAARRWCSPCPSRGVGRGGEGQEGKQQGRARDPAQEQRQQEGDAVDVLQISVLLDAAPTRRALITLHNRVRARCKERRPATQSLQPDTSSTERDPDRVAVARHAATSSRCSKKYHGSAADSAASRPVATLPPPGPGPGETRGALPLGGLVEDVGRHVVDVVGAKLVAERRHGALAVRHLSLYGGGVVAARQVLLDGRLPQGLLRHHAVVPARVARRAVAQEDALAWLTGPPPAPAARPSRRPSARGRPQ</sequence>
<keyword evidence="3" id="KW-1185">Reference proteome</keyword>
<reference evidence="2" key="1">
    <citation type="submission" date="2023-10" db="EMBL/GenBank/DDBJ databases">
        <authorList>
            <person name="Chen Y."/>
            <person name="Shah S."/>
            <person name="Dougan E. K."/>
            <person name="Thang M."/>
            <person name="Chan C."/>
        </authorList>
    </citation>
    <scope>NUCLEOTIDE SEQUENCE [LARGE SCALE GENOMIC DNA]</scope>
</reference>
<gene>
    <name evidence="2" type="ORF">PCOR1329_LOCUS63027</name>
</gene>
<feature type="region of interest" description="Disordered" evidence="1">
    <location>
        <begin position="113"/>
        <end position="183"/>
    </location>
</feature>
<feature type="compositionally biased region" description="Basic and acidic residues" evidence="1">
    <location>
        <begin position="68"/>
        <end position="80"/>
    </location>
</feature>
<evidence type="ECO:0000313" key="3">
    <source>
        <dbReference type="Proteomes" id="UP001189429"/>
    </source>
</evidence>
<feature type="region of interest" description="Disordered" evidence="1">
    <location>
        <begin position="264"/>
        <end position="288"/>
    </location>
</feature>
<evidence type="ECO:0000256" key="1">
    <source>
        <dbReference type="SAM" id="MobiDB-lite"/>
    </source>
</evidence>
<feature type="compositionally biased region" description="Polar residues" evidence="1">
    <location>
        <begin position="119"/>
        <end position="128"/>
    </location>
</feature>
<accession>A0ABN9W511</accession>
<proteinExistence type="predicted"/>